<keyword evidence="5 6" id="KW-0233">DNA recombination</keyword>
<comment type="function">
    <text evidence="1 6">Required for the transposition of the insertion element.</text>
</comment>
<dbReference type="InterPro" id="IPR001207">
    <property type="entry name" value="Transposase_mutator"/>
</dbReference>
<dbReference type="Proteomes" id="UP000774130">
    <property type="component" value="Unassembled WGS sequence"/>
</dbReference>
<sequence length="62" mass="7075">MLIACTDNLTGFSEVIQATFPQTEVQKCIVHQIRNSIRFVGYKDLKAITADLEPIIRLLRKN</sequence>
<gene>
    <name evidence="7" type="ORF">KUA55_17300</name>
</gene>
<keyword evidence="8" id="KW-1185">Reference proteome</keyword>
<reference evidence="7 8" key="1">
    <citation type="submission" date="2021-06" db="EMBL/GenBank/DDBJ databases">
        <title>Enterococcus alishanensis sp. nov., a novel lactic acid bacterium isolated from fresh coffee beans.</title>
        <authorList>
            <person name="Chen Y.-S."/>
        </authorList>
    </citation>
    <scope>NUCLEOTIDE SEQUENCE [LARGE SCALE GENOMIC DNA]</scope>
    <source>
        <strain evidence="7 8">ALS3</strain>
    </source>
</reference>
<evidence type="ECO:0000256" key="4">
    <source>
        <dbReference type="ARBA" id="ARBA00023125"/>
    </source>
</evidence>
<evidence type="ECO:0000256" key="6">
    <source>
        <dbReference type="RuleBase" id="RU365089"/>
    </source>
</evidence>
<evidence type="ECO:0000256" key="3">
    <source>
        <dbReference type="ARBA" id="ARBA00022578"/>
    </source>
</evidence>
<comment type="similarity">
    <text evidence="2 6">Belongs to the transposase mutator family.</text>
</comment>
<evidence type="ECO:0000256" key="2">
    <source>
        <dbReference type="ARBA" id="ARBA00010961"/>
    </source>
</evidence>
<name>A0ABS6THG3_9ENTE</name>
<dbReference type="Pfam" id="PF00872">
    <property type="entry name" value="Transposase_mut"/>
    <property type="match status" value="1"/>
</dbReference>
<keyword evidence="6" id="KW-0814">Transposable element</keyword>
<dbReference type="EMBL" id="JAHUZB010000011">
    <property type="protein sequence ID" value="MBV7392417.1"/>
    <property type="molecule type" value="Genomic_DNA"/>
</dbReference>
<proteinExistence type="inferred from homology"/>
<evidence type="ECO:0000313" key="8">
    <source>
        <dbReference type="Proteomes" id="UP000774130"/>
    </source>
</evidence>
<protein>
    <recommendedName>
        <fullName evidence="6">Mutator family transposase</fullName>
    </recommendedName>
</protein>
<keyword evidence="4 6" id="KW-0238">DNA-binding</keyword>
<accession>A0ABS6THG3</accession>
<comment type="caution">
    <text evidence="7">The sequence shown here is derived from an EMBL/GenBank/DDBJ whole genome shotgun (WGS) entry which is preliminary data.</text>
</comment>
<keyword evidence="3 6" id="KW-0815">Transposition</keyword>
<organism evidence="7 8">
    <name type="scientific">Enterococcus alishanensis</name>
    <dbReference type="NCBI Taxonomy" id="1303817"/>
    <lineage>
        <taxon>Bacteria</taxon>
        <taxon>Bacillati</taxon>
        <taxon>Bacillota</taxon>
        <taxon>Bacilli</taxon>
        <taxon>Lactobacillales</taxon>
        <taxon>Enterococcaceae</taxon>
        <taxon>Enterococcus</taxon>
    </lineage>
</organism>
<dbReference type="PANTHER" id="PTHR33217">
    <property type="entry name" value="TRANSPOSASE FOR INSERTION SEQUENCE ELEMENT IS1081"/>
    <property type="match status" value="1"/>
</dbReference>
<dbReference type="PROSITE" id="PS01007">
    <property type="entry name" value="TRANSPOSASE_MUTATOR"/>
    <property type="match status" value="1"/>
</dbReference>
<dbReference type="PANTHER" id="PTHR33217:SF8">
    <property type="entry name" value="MUTATOR FAMILY TRANSPOSASE"/>
    <property type="match status" value="1"/>
</dbReference>
<evidence type="ECO:0000256" key="1">
    <source>
        <dbReference type="ARBA" id="ARBA00002190"/>
    </source>
</evidence>
<evidence type="ECO:0000256" key="5">
    <source>
        <dbReference type="ARBA" id="ARBA00023172"/>
    </source>
</evidence>
<evidence type="ECO:0000313" key="7">
    <source>
        <dbReference type="EMBL" id="MBV7392417.1"/>
    </source>
</evidence>